<reference evidence="1 2" key="1">
    <citation type="journal article" date="2023" name="Mol. Ecol. Resour.">
        <title>Chromosome-level genome assembly of a triploid poplar Populus alba 'Berolinensis'.</title>
        <authorList>
            <person name="Chen S."/>
            <person name="Yu Y."/>
            <person name="Wang X."/>
            <person name="Wang S."/>
            <person name="Zhang T."/>
            <person name="Zhou Y."/>
            <person name="He R."/>
            <person name="Meng N."/>
            <person name="Wang Y."/>
            <person name="Liu W."/>
            <person name="Liu Z."/>
            <person name="Liu J."/>
            <person name="Guo Q."/>
            <person name="Huang H."/>
            <person name="Sederoff R.R."/>
            <person name="Wang G."/>
            <person name="Qu G."/>
            <person name="Chen S."/>
        </authorList>
    </citation>
    <scope>NUCLEOTIDE SEQUENCE [LARGE SCALE GENOMIC DNA]</scope>
    <source>
        <strain evidence="1">SC-2020</strain>
    </source>
</reference>
<organism evidence="1 2">
    <name type="scientific">Populus alba x Populus x berolinensis</name>
    <dbReference type="NCBI Taxonomy" id="444605"/>
    <lineage>
        <taxon>Eukaryota</taxon>
        <taxon>Viridiplantae</taxon>
        <taxon>Streptophyta</taxon>
        <taxon>Embryophyta</taxon>
        <taxon>Tracheophyta</taxon>
        <taxon>Spermatophyta</taxon>
        <taxon>Magnoliopsida</taxon>
        <taxon>eudicotyledons</taxon>
        <taxon>Gunneridae</taxon>
        <taxon>Pentapetalae</taxon>
        <taxon>rosids</taxon>
        <taxon>fabids</taxon>
        <taxon>Malpighiales</taxon>
        <taxon>Salicaceae</taxon>
        <taxon>Saliceae</taxon>
        <taxon>Populus</taxon>
    </lineage>
</organism>
<dbReference type="EMBL" id="JAQIZT010000001">
    <property type="protein sequence ID" value="KAJ7009469.1"/>
    <property type="molecule type" value="Genomic_DNA"/>
</dbReference>
<comment type="caution">
    <text evidence="1">The sequence shown here is derived from an EMBL/GenBank/DDBJ whole genome shotgun (WGS) entry which is preliminary data.</text>
</comment>
<proteinExistence type="predicted"/>
<name>A0AAD6RIK6_9ROSI</name>
<keyword evidence="2" id="KW-1185">Reference proteome</keyword>
<dbReference type="AlphaFoldDB" id="A0AAD6RIK6"/>
<gene>
    <name evidence="1" type="ORF">NC653_000222</name>
</gene>
<evidence type="ECO:0000313" key="1">
    <source>
        <dbReference type="EMBL" id="KAJ7009469.1"/>
    </source>
</evidence>
<evidence type="ECO:0000313" key="2">
    <source>
        <dbReference type="Proteomes" id="UP001164929"/>
    </source>
</evidence>
<protein>
    <submittedName>
        <fullName evidence="1">Uncharacterized protein</fullName>
    </submittedName>
</protein>
<accession>A0AAD6RIK6</accession>
<dbReference type="Proteomes" id="UP001164929">
    <property type="component" value="Chromosome 1"/>
</dbReference>
<sequence>MTGRIEKRQAFANMKYLLPPPLLCSYGNGVYFSKAAMAMESISLKQKLHKKSSLHTPEDLSLCSRLNYIRTINVYSTCPSDPNAGILLCFIDTSDTCDFGVLFCWLVAELSGVDPSPLLGKSPSLSIWRTSGSNIKLGSGCRIYFSSDEVWLGRRRGCRASIHRHPYDRRVKCVCREYCLEGNYPNRWTTNAFVD</sequence>